<keyword evidence="3" id="KW-1185">Reference proteome</keyword>
<dbReference type="CDD" id="cd14797">
    <property type="entry name" value="DUF302"/>
    <property type="match status" value="1"/>
</dbReference>
<protein>
    <recommendedName>
        <fullName evidence="1">DUF302 domain-containing protein</fullName>
    </recommendedName>
</protein>
<feature type="domain" description="DUF302" evidence="1">
    <location>
        <begin position="35"/>
        <end position="97"/>
    </location>
</feature>
<dbReference type="PANTHER" id="PTHR38342">
    <property type="entry name" value="SLR5037 PROTEIN"/>
    <property type="match status" value="1"/>
</dbReference>
<dbReference type="OrthoDB" id="9791067at2"/>
<dbReference type="RefSeq" id="WP_051693365.1">
    <property type="nucleotide sequence ID" value="NZ_FOVB01000002.1"/>
</dbReference>
<proteinExistence type="predicted"/>
<dbReference type="STRING" id="1185766.SAMN05216224_102232"/>
<name>A0A074TNL7_9RHOB</name>
<gene>
    <name evidence="2" type="ORF">DL1_15995</name>
</gene>
<dbReference type="PIRSF" id="PIRSF021774">
    <property type="entry name" value="UCP021774"/>
    <property type="match status" value="1"/>
</dbReference>
<reference evidence="2 3" key="1">
    <citation type="submission" date="2014-03" db="EMBL/GenBank/DDBJ databases">
        <title>The draft genome sequence of Thioclava dalianensis DLFJ1-1.</title>
        <authorList>
            <person name="Lai Q."/>
            <person name="Shao Z."/>
        </authorList>
    </citation>
    <scope>NUCLEOTIDE SEQUENCE [LARGE SCALE GENOMIC DNA]</scope>
    <source>
        <strain evidence="2 3">DLFJ1-1</strain>
    </source>
</reference>
<evidence type="ECO:0000313" key="3">
    <source>
        <dbReference type="Proteomes" id="UP000027725"/>
    </source>
</evidence>
<dbReference type="Pfam" id="PF03625">
    <property type="entry name" value="DUF302"/>
    <property type="match status" value="1"/>
</dbReference>
<dbReference type="AlphaFoldDB" id="A0A074TNL7"/>
<dbReference type="InterPro" id="IPR016796">
    <property type="entry name" value="UCP021774"/>
</dbReference>
<dbReference type="InterPro" id="IPR035923">
    <property type="entry name" value="TT1751-like_sf"/>
</dbReference>
<evidence type="ECO:0000313" key="2">
    <source>
        <dbReference type="EMBL" id="KEP70608.1"/>
    </source>
</evidence>
<dbReference type="SUPFAM" id="SSF103247">
    <property type="entry name" value="TT1751-like"/>
    <property type="match status" value="1"/>
</dbReference>
<dbReference type="eggNOG" id="COG3439">
    <property type="taxonomic scope" value="Bacteria"/>
</dbReference>
<accession>A0A074TNL7</accession>
<comment type="caution">
    <text evidence="2">The sequence shown here is derived from an EMBL/GenBank/DDBJ whole genome shotgun (WGS) entry which is preliminary data.</text>
</comment>
<dbReference type="Proteomes" id="UP000027725">
    <property type="component" value="Unassembled WGS sequence"/>
</dbReference>
<dbReference type="Gene3D" id="3.30.310.70">
    <property type="entry name" value="TT1751-like domain"/>
    <property type="match status" value="1"/>
</dbReference>
<dbReference type="InterPro" id="IPR005180">
    <property type="entry name" value="DUF302"/>
</dbReference>
<organism evidence="2 3">
    <name type="scientific">Thioclava dalianensis</name>
    <dbReference type="NCBI Taxonomy" id="1185766"/>
    <lineage>
        <taxon>Bacteria</taxon>
        <taxon>Pseudomonadati</taxon>
        <taxon>Pseudomonadota</taxon>
        <taxon>Alphaproteobacteria</taxon>
        <taxon>Rhodobacterales</taxon>
        <taxon>Paracoccaceae</taxon>
        <taxon>Thioclava</taxon>
    </lineage>
</organism>
<sequence>MGFTLDTVLDADFDTVETQVRSCLNDAGFVVLTEFNVSAKIKASVHKDISRFKIFGIGNSQLSYEAICLVAKVGVLLPCNIALREVEGGVEVSAVDPVVLLGVVKNPDVDKLAQEMRRRLAAALECLSVSAKLSETTGN</sequence>
<evidence type="ECO:0000259" key="1">
    <source>
        <dbReference type="Pfam" id="PF03625"/>
    </source>
</evidence>
<dbReference type="EMBL" id="JHEH01000005">
    <property type="protein sequence ID" value="KEP70608.1"/>
    <property type="molecule type" value="Genomic_DNA"/>
</dbReference>
<dbReference type="PANTHER" id="PTHR38342:SF1">
    <property type="entry name" value="SLR5037 PROTEIN"/>
    <property type="match status" value="1"/>
</dbReference>